<dbReference type="EMBL" id="LCYC01000008">
    <property type="protein sequence ID" value="KWV82870.1"/>
    <property type="molecule type" value="Genomic_DNA"/>
</dbReference>
<proteinExistence type="predicted"/>
<feature type="domain" description="Tyr recombinase" evidence="4">
    <location>
        <begin position="173"/>
        <end position="394"/>
    </location>
</feature>
<dbReference type="GO" id="GO:0003677">
    <property type="term" value="F:DNA binding"/>
    <property type="evidence" value="ECO:0007669"/>
    <property type="project" value="InterPro"/>
</dbReference>
<evidence type="ECO:0000256" key="3">
    <source>
        <dbReference type="ARBA" id="ARBA00023172"/>
    </source>
</evidence>
<dbReference type="InterPro" id="IPR011010">
    <property type="entry name" value="DNA_brk_join_enz"/>
</dbReference>
<dbReference type="PANTHER" id="PTHR30349">
    <property type="entry name" value="PHAGE INTEGRASE-RELATED"/>
    <property type="match status" value="1"/>
</dbReference>
<dbReference type="RefSeq" id="WP_060765751.1">
    <property type="nucleotide sequence ID" value="NZ_LCYC01000008.1"/>
</dbReference>
<evidence type="ECO:0000256" key="2">
    <source>
        <dbReference type="ARBA" id="ARBA00022908"/>
    </source>
</evidence>
<evidence type="ECO:0000256" key="1">
    <source>
        <dbReference type="ARBA" id="ARBA00022829"/>
    </source>
</evidence>
<dbReference type="InterPro" id="IPR002104">
    <property type="entry name" value="Integrase_catalytic"/>
</dbReference>
<name>A0A109L8C1_PSEFL</name>
<comment type="caution">
    <text evidence="5">The sequence shown here is derived from an EMBL/GenBank/DDBJ whole genome shotgun (WGS) entry which is preliminary data.</text>
</comment>
<dbReference type="Pfam" id="PF00589">
    <property type="entry name" value="Phage_integrase"/>
    <property type="match status" value="1"/>
</dbReference>
<protein>
    <submittedName>
        <fullName evidence="5">Tyrosine recombinase XerD</fullName>
    </submittedName>
</protein>
<evidence type="ECO:0000313" key="6">
    <source>
        <dbReference type="Proteomes" id="UP000063434"/>
    </source>
</evidence>
<keyword evidence="1" id="KW-0159">Chromosome partition</keyword>
<evidence type="ECO:0000259" key="4">
    <source>
        <dbReference type="PROSITE" id="PS51898"/>
    </source>
</evidence>
<dbReference type="GO" id="GO:0015074">
    <property type="term" value="P:DNA integration"/>
    <property type="evidence" value="ECO:0007669"/>
    <property type="project" value="UniProtKB-KW"/>
</dbReference>
<dbReference type="PROSITE" id="PS51898">
    <property type="entry name" value="TYR_RECOMBINASE"/>
    <property type="match status" value="1"/>
</dbReference>
<dbReference type="SUPFAM" id="SSF56349">
    <property type="entry name" value="DNA breaking-rejoining enzymes"/>
    <property type="match status" value="1"/>
</dbReference>
<dbReference type="InterPro" id="IPR013762">
    <property type="entry name" value="Integrase-like_cat_sf"/>
</dbReference>
<keyword evidence="2" id="KW-0229">DNA integration</keyword>
<dbReference type="GO" id="GO:0007059">
    <property type="term" value="P:chromosome segregation"/>
    <property type="evidence" value="ECO:0007669"/>
    <property type="project" value="UniProtKB-KW"/>
</dbReference>
<dbReference type="PANTHER" id="PTHR30349:SF81">
    <property type="entry name" value="TYROSINE RECOMBINASE XERC"/>
    <property type="match status" value="1"/>
</dbReference>
<dbReference type="InterPro" id="IPR050090">
    <property type="entry name" value="Tyrosine_recombinase_XerCD"/>
</dbReference>
<accession>A0A109L8C1</accession>
<evidence type="ECO:0000313" key="5">
    <source>
        <dbReference type="EMBL" id="KWV82870.1"/>
    </source>
</evidence>
<sequence length="420" mass="47783">MKVVAVRERELDLSNSILASGPYREQFLAQPEGSEPSVKVTGCALIGNDEQLLPLVSSYLCRNYRNTLLADKTVVSYARRISYLLDDQRRKPEYETTVRDDLLLSIGLGNLEVYLGRLDAAGLAPKTVQGRDAAYNHLFSNHLSISLNDQPPLRTDNPYEHGPIRPGKAHTKEIVQPCSMLELEQLILHAHSERERCMLQLIYDSGIRESELPHITLQDIRNALEYQKLQYVSADSNIPVNADYSPLHILGSKGRKNAKKPRITLVSRTTLERIENYHRTPLYHRHSQRIRNPSKTPAFFNSHGKPYTTKSVEKLIERVSKRAQKAGKTKRKISAHKFRHGSAYLLLTSPDLGKDYFERLGMLSIGHGHSHSTTSEGYTQIPHDIYQKLCKPDSLIKTKCGEMQVLRERTTKRIKTGDRK</sequence>
<dbReference type="PATRIC" id="fig|294.195.peg.1074"/>
<keyword evidence="3" id="KW-0233">DNA recombination</keyword>
<dbReference type="Gene3D" id="1.10.443.10">
    <property type="entry name" value="Intergrase catalytic core"/>
    <property type="match status" value="1"/>
</dbReference>
<dbReference type="Proteomes" id="UP000063434">
    <property type="component" value="Unassembled WGS sequence"/>
</dbReference>
<dbReference type="GO" id="GO:0006310">
    <property type="term" value="P:DNA recombination"/>
    <property type="evidence" value="ECO:0007669"/>
    <property type="project" value="UniProtKB-KW"/>
</dbReference>
<gene>
    <name evidence="5" type="primary">xerD_2</name>
    <name evidence="5" type="ORF">PFL603g_01023</name>
</gene>
<organism evidence="5 6">
    <name type="scientific">Pseudomonas fluorescens</name>
    <dbReference type="NCBI Taxonomy" id="294"/>
    <lineage>
        <taxon>Bacteria</taxon>
        <taxon>Pseudomonadati</taxon>
        <taxon>Pseudomonadota</taxon>
        <taxon>Gammaproteobacteria</taxon>
        <taxon>Pseudomonadales</taxon>
        <taxon>Pseudomonadaceae</taxon>
        <taxon>Pseudomonas</taxon>
    </lineage>
</organism>
<dbReference type="AlphaFoldDB" id="A0A109L8C1"/>
<reference evidence="5 6" key="1">
    <citation type="submission" date="2015-05" db="EMBL/GenBank/DDBJ databases">
        <title>A genomic and transcriptomic approach to investigate the blue pigment phenotype in Pseudomonas fluorescens.</title>
        <authorList>
            <person name="Andreani N.A."/>
            <person name="Cardazzo B."/>
        </authorList>
    </citation>
    <scope>NUCLEOTIDE SEQUENCE [LARGE SCALE GENOMIC DNA]</scope>
    <source>
        <strain evidence="5 6">Ps_40</strain>
    </source>
</reference>